<accession>A0ACC1QH74</accession>
<protein>
    <submittedName>
        <fullName evidence="1">Uncharacterized protein</fullName>
    </submittedName>
</protein>
<gene>
    <name evidence="1" type="ORF">NLG97_g9026</name>
</gene>
<evidence type="ECO:0000313" key="1">
    <source>
        <dbReference type="EMBL" id="KAJ3476743.1"/>
    </source>
</evidence>
<dbReference type="Proteomes" id="UP001148737">
    <property type="component" value="Unassembled WGS sequence"/>
</dbReference>
<keyword evidence="2" id="KW-1185">Reference proteome</keyword>
<proteinExistence type="predicted"/>
<comment type="caution">
    <text evidence="1">The sequence shown here is derived from an EMBL/GenBank/DDBJ whole genome shotgun (WGS) entry which is preliminary data.</text>
</comment>
<sequence length="73" mass="7934">MEQEYNMRQQGGDMLTAGEEQSTADKVSAALAAEGQSGQAKPALGNNGRLPLHQPLGRETGIIHFDDDMMYRV</sequence>
<name>A0ACC1QH74_9HYPO</name>
<evidence type="ECO:0000313" key="2">
    <source>
        <dbReference type="Proteomes" id="UP001148737"/>
    </source>
</evidence>
<organism evidence="1 2">
    <name type="scientific">Lecanicillium saksenae</name>
    <dbReference type="NCBI Taxonomy" id="468837"/>
    <lineage>
        <taxon>Eukaryota</taxon>
        <taxon>Fungi</taxon>
        <taxon>Dikarya</taxon>
        <taxon>Ascomycota</taxon>
        <taxon>Pezizomycotina</taxon>
        <taxon>Sordariomycetes</taxon>
        <taxon>Hypocreomycetidae</taxon>
        <taxon>Hypocreales</taxon>
        <taxon>Cordycipitaceae</taxon>
        <taxon>Lecanicillium</taxon>
    </lineage>
</organism>
<reference evidence="1" key="1">
    <citation type="submission" date="2022-07" db="EMBL/GenBank/DDBJ databases">
        <title>Genome Sequence of Lecanicillium saksenae.</title>
        <authorList>
            <person name="Buettner E."/>
        </authorList>
    </citation>
    <scope>NUCLEOTIDE SEQUENCE</scope>
    <source>
        <strain evidence="1">VT-O1</strain>
    </source>
</reference>
<dbReference type="EMBL" id="JANAKD010001751">
    <property type="protein sequence ID" value="KAJ3476743.1"/>
    <property type="molecule type" value="Genomic_DNA"/>
</dbReference>